<comment type="caution">
    <text evidence="2">The sequence shown here is derived from an EMBL/GenBank/DDBJ whole genome shotgun (WGS) entry which is preliminary data.</text>
</comment>
<protein>
    <submittedName>
        <fullName evidence="2">Uncharacterized protein</fullName>
    </submittedName>
</protein>
<organism evidence="2 3">
    <name type="scientific">Smittium mucronatum</name>
    <dbReference type="NCBI Taxonomy" id="133383"/>
    <lineage>
        <taxon>Eukaryota</taxon>
        <taxon>Fungi</taxon>
        <taxon>Fungi incertae sedis</taxon>
        <taxon>Zoopagomycota</taxon>
        <taxon>Kickxellomycotina</taxon>
        <taxon>Harpellomycetes</taxon>
        <taxon>Harpellales</taxon>
        <taxon>Legeriomycetaceae</taxon>
        <taxon>Smittium</taxon>
    </lineage>
</organism>
<dbReference type="EMBL" id="LSSL01003330">
    <property type="protein sequence ID" value="OLY80601.1"/>
    <property type="molecule type" value="Genomic_DNA"/>
</dbReference>
<gene>
    <name evidence="2" type="ORF">AYI68_g5299</name>
</gene>
<dbReference type="AlphaFoldDB" id="A0A1R0GUQ5"/>
<reference evidence="2 3" key="1">
    <citation type="journal article" date="2016" name="Mol. Biol. Evol.">
        <title>Genome-Wide Survey of Gut Fungi (Harpellales) Reveals the First Horizontally Transferred Ubiquitin Gene from a Mosquito Host.</title>
        <authorList>
            <person name="Wang Y."/>
            <person name="White M.M."/>
            <person name="Kvist S."/>
            <person name="Moncalvo J.M."/>
        </authorList>
    </citation>
    <scope>NUCLEOTIDE SEQUENCE [LARGE SCALE GENOMIC DNA]</scope>
    <source>
        <strain evidence="2 3">ALG-7-W6</strain>
    </source>
</reference>
<dbReference type="Proteomes" id="UP000187455">
    <property type="component" value="Unassembled WGS sequence"/>
</dbReference>
<feature type="compositionally biased region" description="Basic and acidic residues" evidence="1">
    <location>
        <begin position="298"/>
        <end position="308"/>
    </location>
</feature>
<name>A0A1R0GUQ5_9FUNG</name>
<keyword evidence="3" id="KW-1185">Reference proteome</keyword>
<feature type="region of interest" description="Disordered" evidence="1">
    <location>
        <begin position="295"/>
        <end position="358"/>
    </location>
</feature>
<accession>A0A1R0GUQ5</accession>
<sequence length="358" mass="40227">MAVKFSHLTIENSTLVLPNNSIYISEALKVIQLIALNSKLFFLTFSDIKKTIVKEEDFKIDPTLNPEYSPTFKLIIPNILNTIKRDPSVPTQALNVNNSHEEPTLHEKIYIADVSKYQKTKNLDYAANSSTDHLPQSKKPNIYKIHIELLPPDLGKKEKLSFVSDSKEFLEKNPIPPSPHRVSDFSDTLLFSGSKPLSKADTSTPFKTSETFGRGINFPDKVGNFNQTNNHLELDDDDFYASSLPVQISHQISGNYNPLRFGLSGRLNPDGLEIPDSTNGTKIVKGLDDSNYRFVSSSERRDSEKYEDSSSDESDGPFKRSNTFIPPHILSQQLRSKDPDSIYGSKPPNYTAARPGRF</sequence>
<evidence type="ECO:0000313" key="3">
    <source>
        <dbReference type="Proteomes" id="UP000187455"/>
    </source>
</evidence>
<feature type="compositionally biased region" description="Polar residues" evidence="1">
    <location>
        <begin position="320"/>
        <end position="334"/>
    </location>
</feature>
<evidence type="ECO:0000313" key="2">
    <source>
        <dbReference type="EMBL" id="OLY80601.1"/>
    </source>
</evidence>
<evidence type="ECO:0000256" key="1">
    <source>
        <dbReference type="SAM" id="MobiDB-lite"/>
    </source>
</evidence>
<proteinExistence type="predicted"/>